<sequence length="189" mass="21479">NCINTSFWRSARISWSRAGPSRRRLGRRPWRAPRARERDPAQIHEIRADRQKFMFVQFLLLIFSRRGPSRGVQGHLAKKARTHETNTKMHGEWMPERGASAWCSRGGPGEVPPRATAKEDLEKFRPAPPDGLAEDPEKFHLVQPDGLVEDPEKFHLANLDGLVEAPPARSPSFDADALPRLPCQRRAPK</sequence>
<gene>
    <name evidence="2" type="ORF">PCOR1329_LOCUS82976</name>
</gene>
<proteinExistence type="predicted"/>
<accession>A0ABN9YAS4</accession>
<dbReference type="Proteomes" id="UP001189429">
    <property type="component" value="Unassembled WGS sequence"/>
</dbReference>
<comment type="caution">
    <text evidence="2">The sequence shown here is derived from an EMBL/GenBank/DDBJ whole genome shotgun (WGS) entry which is preliminary data.</text>
</comment>
<evidence type="ECO:0000313" key="3">
    <source>
        <dbReference type="Proteomes" id="UP001189429"/>
    </source>
</evidence>
<keyword evidence="3" id="KW-1185">Reference proteome</keyword>
<dbReference type="EMBL" id="CAUYUJ010021982">
    <property type="protein sequence ID" value="CAK0908260.1"/>
    <property type="molecule type" value="Genomic_DNA"/>
</dbReference>
<name>A0ABN9YAS4_9DINO</name>
<protein>
    <submittedName>
        <fullName evidence="2">Uncharacterized protein</fullName>
    </submittedName>
</protein>
<evidence type="ECO:0000313" key="2">
    <source>
        <dbReference type="EMBL" id="CAK0908260.1"/>
    </source>
</evidence>
<feature type="region of interest" description="Disordered" evidence="1">
    <location>
        <begin position="164"/>
        <end position="189"/>
    </location>
</feature>
<evidence type="ECO:0000256" key="1">
    <source>
        <dbReference type="SAM" id="MobiDB-lite"/>
    </source>
</evidence>
<feature type="non-terminal residue" evidence="2">
    <location>
        <position position="1"/>
    </location>
</feature>
<reference evidence="2" key="1">
    <citation type="submission" date="2023-10" db="EMBL/GenBank/DDBJ databases">
        <authorList>
            <person name="Chen Y."/>
            <person name="Shah S."/>
            <person name="Dougan E. K."/>
            <person name="Thang M."/>
            <person name="Chan C."/>
        </authorList>
    </citation>
    <scope>NUCLEOTIDE SEQUENCE [LARGE SCALE GENOMIC DNA]</scope>
</reference>
<organism evidence="2 3">
    <name type="scientific">Prorocentrum cordatum</name>
    <dbReference type="NCBI Taxonomy" id="2364126"/>
    <lineage>
        <taxon>Eukaryota</taxon>
        <taxon>Sar</taxon>
        <taxon>Alveolata</taxon>
        <taxon>Dinophyceae</taxon>
        <taxon>Prorocentrales</taxon>
        <taxon>Prorocentraceae</taxon>
        <taxon>Prorocentrum</taxon>
    </lineage>
</organism>